<reference evidence="2 3" key="1">
    <citation type="submission" date="2020-10" db="EMBL/GenBank/DDBJ databases">
        <title>Sequencing the genomes of 1000 actinobacteria strains.</title>
        <authorList>
            <person name="Klenk H.-P."/>
        </authorList>
    </citation>
    <scope>NUCLEOTIDE SEQUENCE [LARGE SCALE GENOMIC DNA]</scope>
    <source>
        <strain evidence="2 3">DSM 7307</strain>
    </source>
</reference>
<accession>A0ABR9J1R5</accession>
<keyword evidence="3" id="KW-1185">Reference proteome</keyword>
<feature type="transmembrane region" description="Helical" evidence="1">
    <location>
        <begin position="21"/>
        <end position="40"/>
    </location>
</feature>
<dbReference type="RefSeq" id="WP_192733021.1">
    <property type="nucleotide sequence ID" value="NZ_BAAAVL010000008.1"/>
</dbReference>
<gene>
    <name evidence="2" type="ORF">H4W29_006675</name>
</gene>
<dbReference type="Proteomes" id="UP000620262">
    <property type="component" value="Unassembled WGS sequence"/>
</dbReference>
<keyword evidence="1" id="KW-0812">Transmembrane</keyword>
<evidence type="ECO:0000256" key="1">
    <source>
        <dbReference type="SAM" id="Phobius"/>
    </source>
</evidence>
<name>A0ABR9J1R5_RHIVS</name>
<keyword evidence="1" id="KW-1133">Transmembrane helix</keyword>
<dbReference type="EMBL" id="JADBEC010000003">
    <property type="protein sequence ID" value="MBE1509428.1"/>
    <property type="molecule type" value="Genomic_DNA"/>
</dbReference>
<proteinExistence type="predicted"/>
<evidence type="ECO:0000313" key="3">
    <source>
        <dbReference type="Proteomes" id="UP000620262"/>
    </source>
</evidence>
<keyword evidence="1" id="KW-0472">Membrane</keyword>
<feature type="transmembrane region" description="Helical" evidence="1">
    <location>
        <begin position="46"/>
        <end position="64"/>
    </location>
</feature>
<sequence>MLYRFGHAVSARSNIPETASKCLLLYAALMIFVAASMRQRYYAGSFNHWSAALWLAFVAALHLLQ</sequence>
<evidence type="ECO:0000313" key="2">
    <source>
        <dbReference type="EMBL" id="MBE1509428.1"/>
    </source>
</evidence>
<organism evidence="2 3">
    <name type="scientific">Rhizobium viscosum</name>
    <name type="common">Arthrobacter viscosus</name>
    <dbReference type="NCBI Taxonomy" id="1673"/>
    <lineage>
        <taxon>Bacteria</taxon>
        <taxon>Pseudomonadati</taxon>
        <taxon>Pseudomonadota</taxon>
        <taxon>Alphaproteobacteria</taxon>
        <taxon>Hyphomicrobiales</taxon>
        <taxon>Rhizobiaceae</taxon>
        <taxon>Rhizobium/Agrobacterium group</taxon>
        <taxon>Rhizobium</taxon>
    </lineage>
</organism>
<protein>
    <submittedName>
        <fullName evidence="2">Uncharacterized protein</fullName>
    </submittedName>
</protein>
<comment type="caution">
    <text evidence="2">The sequence shown here is derived from an EMBL/GenBank/DDBJ whole genome shotgun (WGS) entry which is preliminary data.</text>
</comment>